<reference evidence="3" key="1">
    <citation type="journal article" date="2023" name="Mol. Phylogenet. Evol.">
        <title>Genome-scale phylogeny and comparative genomics of the fungal order Sordariales.</title>
        <authorList>
            <person name="Hensen N."/>
            <person name="Bonometti L."/>
            <person name="Westerberg I."/>
            <person name="Brannstrom I.O."/>
            <person name="Guillou S."/>
            <person name="Cros-Aarteil S."/>
            <person name="Calhoun S."/>
            <person name="Haridas S."/>
            <person name="Kuo A."/>
            <person name="Mondo S."/>
            <person name="Pangilinan J."/>
            <person name="Riley R."/>
            <person name="LaButti K."/>
            <person name="Andreopoulos B."/>
            <person name="Lipzen A."/>
            <person name="Chen C."/>
            <person name="Yan M."/>
            <person name="Daum C."/>
            <person name="Ng V."/>
            <person name="Clum A."/>
            <person name="Steindorff A."/>
            <person name="Ohm R.A."/>
            <person name="Martin F."/>
            <person name="Silar P."/>
            <person name="Natvig D.O."/>
            <person name="Lalanne C."/>
            <person name="Gautier V."/>
            <person name="Ament-Velasquez S.L."/>
            <person name="Kruys A."/>
            <person name="Hutchinson M.I."/>
            <person name="Powell A.J."/>
            <person name="Barry K."/>
            <person name="Miller A.N."/>
            <person name="Grigoriev I.V."/>
            <person name="Debuchy R."/>
            <person name="Gladieux P."/>
            <person name="Hiltunen Thoren M."/>
            <person name="Johannesson H."/>
        </authorList>
    </citation>
    <scope>NUCLEOTIDE SEQUENCE</scope>
    <source>
        <strain evidence="3">CBS 626.80</strain>
    </source>
</reference>
<reference evidence="3" key="2">
    <citation type="submission" date="2023-06" db="EMBL/GenBank/DDBJ databases">
        <authorList>
            <consortium name="Lawrence Berkeley National Laboratory"/>
            <person name="Mondo S.J."/>
            <person name="Hensen N."/>
            <person name="Bonometti L."/>
            <person name="Westerberg I."/>
            <person name="Brannstrom I.O."/>
            <person name="Guillou S."/>
            <person name="Cros-Aarteil S."/>
            <person name="Calhoun S."/>
            <person name="Haridas S."/>
            <person name="Kuo A."/>
            <person name="Pangilinan J."/>
            <person name="Riley R."/>
            <person name="Labutti K."/>
            <person name="Andreopoulos B."/>
            <person name="Lipzen A."/>
            <person name="Chen C."/>
            <person name="Yanf M."/>
            <person name="Daum C."/>
            <person name="Ng V."/>
            <person name="Clum A."/>
            <person name="Steindorff A."/>
            <person name="Ohm R."/>
            <person name="Martin F."/>
            <person name="Silar P."/>
            <person name="Natvig D."/>
            <person name="Lalanne C."/>
            <person name="Gautier V."/>
            <person name="Ament-Velasquez S.L."/>
            <person name="Kruys A."/>
            <person name="Hutchinson M.I."/>
            <person name="Powell A.J."/>
            <person name="Barry K."/>
            <person name="Miller A.N."/>
            <person name="Grigoriev I.V."/>
            <person name="Debuchy R."/>
            <person name="Gladieux P."/>
            <person name="Thoren M.H."/>
            <person name="Johannesson H."/>
        </authorList>
    </citation>
    <scope>NUCLEOTIDE SEQUENCE</scope>
    <source>
        <strain evidence="3">CBS 626.80</strain>
    </source>
</reference>
<keyword evidence="2" id="KW-0812">Transmembrane</keyword>
<keyword evidence="4" id="KW-1185">Reference proteome</keyword>
<dbReference type="EMBL" id="MU859080">
    <property type="protein sequence ID" value="KAK3955128.1"/>
    <property type="molecule type" value="Genomic_DNA"/>
</dbReference>
<feature type="region of interest" description="Disordered" evidence="1">
    <location>
        <begin position="233"/>
        <end position="298"/>
    </location>
</feature>
<protein>
    <submittedName>
        <fullName evidence="3">Uncharacterized protein</fullName>
    </submittedName>
</protein>
<evidence type="ECO:0000256" key="1">
    <source>
        <dbReference type="SAM" id="MobiDB-lite"/>
    </source>
</evidence>
<feature type="compositionally biased region" description="Basic and acidic residues" evidence="1">
    <location>
        <begin position="252"/>
        <end position="274"/>
    </location>
</feature>
<proteinExistence type="predicted"/>
<gene>
    <name evidence="3" type="ORF">QBC32DRAFT_311362</name>
</gene>
<feature type="compositionally biased region" description="Basic and acidic residues" evidence="1">
    <location>
        <begin position="437"/>
        <end position="448"/>
    </location>
</feature>
<accession>A0AAN6SJ16</accession>
<keyword evidence="2" id="KW-0472">Membrane</keyword>
<dbReference type="CDD" id="cd12087">
    <property type="entry name" value="TM_EGFR-like"/>
    <property type="match status" value="1"/>
</dbReference>
<feature type="transmembrane region" description="Helical" evidence="2">
    <location>
        <begin position="184"/>
        <end position="207"/>
    </location>
</feature>
<evidence type="ECO:0000313" key="4">
    <source>
        <dbReference type="Proteomes" id="UP001303222"/>
    </source>
</evidence>
<feature type="compositionally biased region" description="Polar residues" evidence="1">
    <location>
        <begin position="234"/>
        <end position="251"/>
    </location>
</feature>
<keyword evidence="2" id="KW-1133">Transmembrane helix</keyword>
<sequence length="448" mass="48095">MSSASPTALGATATVEQPSIVVTSFPGSTVAATHEPGASLLTKTCATPEFTLLKLKSSAIYAPFVGCVNTRQDCCPSQSQTSVAIGFNDVYPKAPNPEQAALERCPADYYSISARCCPNGYTPWTTDLGGQTPCFSVLQAAVTPPPITNANTASPNSAEPTVVVSDVVYAIGYPVQEPLNSFPAAAIAGIVATVLGLLVIAGLALFLHKRRQRREFLNLGNELNDLYGPKQVRELSNTSPPGVQASGSSSFQDDRTIVEDGAYSRKSKESDRSHPQRSPFDGHQFVVPPAKLPEQDDLKKLPILERQPEQQASNQRFKLRVQEPDQQATQHEQSHSHMNASEHDLPTSSPVELNKPQLPALSQQEALNADDIVNTSNSGDDTFASTHSSYHSGFPQGLTVETARPERLSRAYAKVVYTPPQTGTKGKPANNTEEHEDDGKSSSGEEVK</sequence>
<organism evidence="3 4">
    <name type="scientific">Pseudoneurospora amorphoporcata</name>
    <dbReference type="NCBI Taxonomy" id="241081"/>
    <lineage>
        <taxon>Eukaryota</taxon>
        <taxon>Fungi</taxon>
        <taxon>Dikarya</taxon>
        <taxon>Ascomycota</taxon>
        <taxon>Pezizomycotina</taxon>
        <taxon>Sordariomycetes</taxon>
        <taxon>Sordariomycetidae</taxon>
        <taxon>Sordariales</taxon>
        <taxon>Sordariaceae</taxon>
        <taxon>Pseudoneurospora</taxon>
    </lineage>
</organism>
<feature type="compositionally biased region" description="Polar residues" evidence="1">
    <location>
        <begin position="373"/>
        <end position="391"/>
    </location>
</feature>
<comment type="caution">
    <text evidence="3">The sequence shown here is derived from an EMBL/GenBank/DDBJ whole genome shotgun (WGS) entry which is preliminary data.</text>
</comment>
<feature type="region of interest" description="Disordered" evidence="1">
    <location>
        <begin position="322"/>
        <end position="448"/>
    </location>
</feature>
<evidence type="ECO:0000256" key="2">
    <source>
        <dbReference type="SAM" id="Phobius"/>
    </source>
</evidence>
<evidence type="ECO:0000313" key="3">
    <source>
        <dbReference type="EMBL" id="KAK3955128.1"/>
    </source>
</evidence>
<name>A0AAN6SJ16_9PEZI</name>
<feature type="compositionally biased region" description="Basic and acidic residues" evidence="1">
    <location>
        <begin position="332"/>
        <end position="345"/>
    </location>
</feature>
<dbReference type="AlphaFoldDB" id="A0AAN6SJ16"/>
<dbReference type="Proteomes" id="UP001303222">
    <property type="component" value="Unassembled WGS sequence"/>
</dbReference>